<dbReference type="Ensembl" id="ENSCMIT00000043409.1">
    <property type="protein sequence ID" value="ENSCMIP00000042789.1"/>
    <property type="gene ID" value="ENSCMIG00000017796.1"/>
</dbReference>
<reference evidence="3" key="2">
    <citation type="journal article" date="2007" name="PLoS Biol.">
        <title>Survey sequencing and comparative analysis of the elephant shark (Callorhinchus milii) genome.</title>
        <authorList>
            <person name="Venkatesh B."/>
            <person name="Kirkness E.F."/>
            <person name="Loh Y.H."/>
            <person name="Halpern A.L."/>
            <person name="Lee A.P."/>
            <person name="Johnson J."/>
            <person name="Dandona N."/>
            <person name="Viswanathan L.D."/>
            <person name="Tay A."/>
            <person name="Venter J.C."/>
            <person name="Strausberg R.L."/>
            <person name="Brenner S."/>
        </authorList>
    </citation>
    <scope>NUCLEOTIDE SEQUENCE [LARGE SCALE GENOMIC DNA]</scope>
</reference>
<accession>A0A4W3JH64</accession>
<reference evidence="3" key="3">
    <citation type="journal article" date="2014" name="Nature">
        <title>Elephant shark genome provides unique insights into gnathostome evolution.</title>
        <authorList>
            <consortium name="International Elephant Shark Genome Sequencing Consortium"/>
            <person name="Venkatesh B."/>
            <person name="Lee A.P."/>
            <person name="Ravi V."/>
            <person name="Maurya A.K."/>
            <person name="Lian M.M."/>
            <person name="Swann J.B."/>
            <person name="Ohta Y."/>
            <person name="Flajnik M.F."/>
            <person name="Sutoh Y."/>
            <person name="Kasahara M."/>
            <person name="Hoon S."/>
            <person name="Gangu V."/>
            <person name="Roy S.W."/>
            <person name="Irimia M."/>
            <person name="Korzh V."/>
            <person name="Kondrychyn I."/>
            <person name="Lim Z.W."/>
            <person name="Tay B.H."/>
            <person name="Tohari S."/>
            <person name="Kong K.W."/>
            <person name="Ho S."/>
            <person name="Lorente-Galdos B."/>
            <person name="Quilez J."/>
            <person name="Marques-Bonet T."/>
            <person name="Raney B.J."/>
            <person name="Ingham P.W."/>
            <person name="Tay A."/>
            <person name="Hillier L.W."/>
            <person name="Minx P."/>
            <person name="Boehm T."/>
            <person name="Wilson R.K."/>
            <person name="Brenner S."/>
            <person name="Warren W.C."/>
        </authorList>
    </citation>
    <scope>NUCLEOTIDE SEQUENCE [LARGE SCALE GENOMIC DNA]</scope>
</reference>
<dbReference type="STRING" id="7868.ENSCMIP00000042789"/>
<reference evidence="2" key="5">
    <citation type="submission" date="2025-09" db="UniProtKB">
        <authorList>
            <consortium name="Ensembl"/>
        </authorList>
    </citation>
    <scope>IDENTIFICATION</scope>
</reference>
<dbReference type="Proteomes" id="UP000314986">
    <property type="component" value="Unassembled WGS sequence"/>
</dbReference>
<organism evidence="2 3">
    <name type="scientific">Callorhinchus milii</name>
    <name type="common">Ghost shark</name>
    <dbReference type="NCBI Taxonomy" id="7868"/>
    <lineage>
        <taxon>Eukaryota</taxon>
        <taxon>Metazoa</taxon>
        <taxon>Chordata</taxon>
        <taxon>Craniata</taxon>
        <taxon>Vertebrata</taxon>
        <taxon>Chondrichthyes</taxon>
        <taxon>Holocephali</taxon>
        <taxon>Chimaeriformes</taxon>
        <taxon>Callorhinchidae</taxon>
        <taxon>Callorhinchus</taxon>
    </lineage>
</organism>
<evidence type="ECO:0000256" key="1">
    <source>
        <dbReference type="SAM" id="MobiDB-lite"/>
    </source>
</evidence>
<reference evidence="3" key="1">
    <citation type="journal article" date="2006" name="Science">
        <title>Ancient noncoding elements conserved in the human genome.</title>
        <authorList>
            <person name="Venkatesh B."/>
            <person name="Kirkness E.F."/>
            <person name="Loh Y.H."/>
            <person name="Halpern A.L."/>
            <person name="Lee A.P."/>
            <person name="Johnson J."/>
            <person name="Dandona N."/>
            <person name="Viswanathan L.D."/>
            <person name="Tay A."/>
            <person name="Venter J.C."/>
            <person name="Strausberg R.L."/>
            <person name="Brenner S."/>
        </authorList>
    </citation>
    <scope>NUCLEOTIDE SEQUENCE [LARGE SCALE GENOMIC DNA]</scope>
</reference>
<dbReference type="GeneTree" id="ENSGT00940000157237"/>
<dbReference type="OMA" id="QEANWPI"/>
<protein>
    <submittedName>
        <fullName evidence="2">Uncharacterized protein</fullName>
    </submittedName>
</protein>
<evidence type="ECO:0000313" key="3">
    <source>
        <dbReference type="Proteomes" id="UP000314986"/>
    </source>
</evidence>
<reference evidence="2" key="4">
    <citation type="submission" date="2025-08" db="UniProtKB">
        <authorList>
            <consortium name="Ensembl"/>
        </authorList>
    </citation>
    <scope>IDENTIFICATION</scope>
</reference>
<dbReference type="AlphaFoldDB" id="A0A4W3JH64"/>
<sequence>MRHDRVLPLAHVGNSKSQITLVNPLAVNLDSYKERLLQAIQTYNKRLNLIVWRALSQDEQDKFSSDGPVSFREHKEALLQTLDRLGWPIAQEDVSLLEDEIQAGYSYQQQACDLQKAAREKLPVPPAGLQSDHRKSNNNNNNPCI</sequence>
<dbReference type="PANTHER" id="PTHR46785:SF1">
    <property type="entry name" value="VON WILLEBRAND FACTOR A DOMAIN-CONTAINING PROTEIN 3B"/>
    <property type="match status" value="1"/>
</dbReference>
<evidence type="ECO:0000313" key="2">
    <source>
        <dbReference type="Ensembl" id="ENSCMIP00000042789.1"/>
    </source>
</evidence>
<proteinExistence type="predicted"/>
<dbReference type="InParanoid" id="A0A4W3JH64"/>
<dbReference type="PANTHER" id="PTHR46785">
    <property type="entry name" value="VON WILLEBRAND FACTOR A DOMAIN-CONTAINING PROTEIN 3B"/>
    <property type="match status" value="1"/>
</dbReference>
<feature type="region of interest" description="Disordered" evidence="1">
    <location>
        <begin position="124"/>
        <end position="145"/>
    </location>
</feature>
<name>A0A4W3JH64_CALMI</name>
<keyword evidence="3" id="KW-1185">Reference proteome</keyword>